<proteinExistence type="predicted"/>
<dbReference type="PATRIC" id="fig|84531.8.peg.704"/>
<dbReference type="InterPro" id="IPR029058">
    <property type="entry name" value="AB_hydrolase_fold"/>
</dbReference>
<dbReference type="KEGG" id="lab:LA76x_0677"/>
<dbReference type="EMBL" id="CP011129">
    <property type="protein sequence ID" value="ALN78838.1"/>
    <property type="molecule type" value="Genomic_DNA"/>
</dbReference>
<dbReference type="SUPFAM" id="SSF53474">
    <property type="entry name" value="alpha/beta-Hydrolases"/>
    <property type="match status" value="1"/>
</dbReference>
<accession>A0A0S2F5L5</accession>
<dbReference type="Pfam" id="PF07819">
    <property type="entry name" value="PGAP1"/>
    <property type="match status" value="1"/>
</dbReference>
<sequence length="414" mass="44868">MPKRSSPADTGNGPGADLRGIGRLSIDAITGVVDLVESVHATIVALPGPLGAPVRDPTRGISGLVYRSVRGIARFVGDGLDLALAQFAPLLDRIDSLPQRDGVAAALNGVLGDHLAATANPLAIRMRLRSDGKPLRLGRKTLAAAYPHATGKVLVMVHGLCMNDLQWRWNGHDHGAALARDAGWMPVYLHYNSGRHISSNGREFAARLERLLREWPVPVERLAIVGHSMGGLVARSACHAAARAGLRWPERLDSLIFLGTPHHGAPLERAGSWFDMLIGRSPYTAPFARLGKIRSAGIQDLRHGNLLDADWRKRKDEHARDGRRDARTPLPLPAQVRSYAVAVSTDKNGAAKDGGIDRLSGDGLVPVASALGHHPDPAFDLRIPKSRQWVGHGLHHLDLLGDPQVYERIRHWLE</sequence>
<keyword evidence="3" id="KW-1185">Reference proteome</keyword>
<protein>
    <submittedName>
        <fullName evidence="2">Alpha/beta hydrolase family protein</fullName>
    </submittedName>
</protein>
<organism evidence="2 3">
    <name type="scientific">Lysobacter antibioticus</name>
    <dbReference type="NCBI Taxonomy" id="84531"/>
    <lineage>
        <taxon>Bacteria</taxon>
        <taxon>Pseudomonadati</taxon>
        <taxon>Pseudomonadota</taxon>
        <taxon>Gammaproteobacteria</taxon>
        <taxon>Lysobacterales</taxon>
        <taxon>Lysobacteraceae</taxon>
        <taxon>Lysobacter</taxon>
    </lineage>
</organism>
<dbReference type="AlphaFoldDB" id="A0A0S2F5L5"/>
<dbReference type="Proteomes" id="UP000060787">
    <property type="component" value="Chromosome"/>
</dbReference>
<evidence type="ECO:0000313" key="2">
    <source>
        <dbReference type="EMBL" id="ALN78838.1"/>
    </source>
</evidence>
<dbReference type="STRING" id="84531.LA76x_0677"/>
<evidence type="ECO:0000259" key="1">
    <source>
        <dbReference type="Pfam" id="PF07819"/>
    </source>
</evidence>
<gene>
    <name evidence="2" type="ORF">LA76x_0677</name>
</gene>
<dbReference type="GO" id="GO:0016788">
    <property type="term" value="F:hydrolase activity, acting on ester bonds"/>
    <property type="evidence" value="ECO:0007669"/>
    <property type="project" value="InterPro"/>
</dbReference>
<dbReference type="InterPro" id="IPR012908">
    <property type="entry name" value="PGAP1-ab_dom-like"/>
</dbReference>
<dbReference type="RefSeq" id="WP_057916578.1">
    <property type="nucleotide sequence ID" value="NZ_CP011129.1"/>
</dbReference>
<dbReference type="eggNOG" id="COG1075">
    <property type="taxonomic scope" value="Bacteria"/>
</dbReference>
<feature type="domain" description="GPI inositol-deacylase PGAP1-like alpha/beta" evidence="1">
    <location>
        <begin position="149"/>
        <end position="311"/>
    </location>
</feature>
<keyword evidence="2" id="KW-0378">Hydrolase</keyword>
<evidence type="ECO:0000313" key="3">
    <source>
        <dbReference type="Proteomes" id="UP000060787"/>
    </source>
</evidence>
<name>A0A0S2F5L5_LYSAN</name>
<reference evidence="2 3" key="1">
    <citation type="journal article" date="2015" name="BMC Genomics">
        <title>Comparative genomics and metabolic profiling of the genus Lysobacter.</title>
        <authorList>
            <person name="de Bruijn I."/>
            <person name="Cheng X."/>
            <person name="de Jager V."/>
            <person name="Exposito R.G."/>
            <person name="Watrous J."/>
            <person name="Patel N."/>
            <person name="Postma J."/>
            <person name="Dorrestein P.C."/>
            <person name="Kobayashi D."/>
            <person name="Raaijmakers J.M."/>
        </authorList>
    </citation>
    <scope>NUCLEOTIDE SEQUENCE [LARGE SCALE GENOMIC DNA]</scope>
    <source>
        <strain evidence="2 3">76</strain>
    </source>
</reference>
<dbReference type="Gene3D" id="3.40.50.1820">
    <property type="entry name" value="alpha/beta hydrolase"/>
    <property type="match status" value="1"/>
</dbReference>